<dbReference type="SMART" id="SM00220">
    <property type="entry name" value="S_TKc"/>
    <property type="match status" value="1"/>
</dbReference>
<comment type="subcellular location">
    <subcellularLocation>
        <location evidence="1 22">Membrane</location>
        <topology evidence="1 22">Single-pass type I membrane protein</topology>
    </subcellularLocation>
</comment>
<name>A0A1X7VDD8_AMPQE</name>
<keyword evidence="28" id="KW-1185">Reference proteome</keyword>
<keyword evidence="10" id="KW-0677">Repeat</keyword>
<dbReference type="EnsemblMetazoa" id="Aqu2.1.37532_001">
    <property type="protein sequence ID" value="Aqu2.1.37532_001"/>
    <property type="gene ID" value="Aqu2.1.37532"/>
</dbReference>
<dbReference type="GO" id="GO:0005509">
    <property type="term" value="F:calcium ion binding"/>
    <property type="evidence" value="ECO:0007669"/>
    <property type="project" value="InterPro"/>
</dbReference>
<evidence type="ECO:0000256" key="13">
    <source>
        <dbReference type="ARBA" id="ARBA00022840"/>
    </source>
</evidence>
<keyword evidence="11 21" id="KW-0547">Nucleotide-binding</keyword>
<dbReference type="Proteomes" id="UP000007879">
    <property type="component" value="Unassembled WGS sequence"/>
</dbReference>
<dbReference type="InterPro" id="IPR000152">
    <property type="entry name" value="EGF-type_Asp/Asn_hydroxyl_site"/>
</dbReference>
<dbReference type="InterPro" id="IPR008271">
    <property type="entry name" value="Ser/Thr_kinase_AS"/>
</dbReference>
<feature type="compositionally biased region" description="Basic and acidic residues" evidence="23">
    <location>
        <begin position="928"/>
        <end position="937"/>
    </location>
</feature>
<dbReference type="InterPro" id="IPR017441">
    <property type="entry name" value="Protein_kinase_ATP_BS"/>
</dbReference>
<evidence type="ECO:0000256" key="24">
    <source>
        <dbReference type="SAM" id="SignalP"/>
    </source>
</evidence>
<dbReference type="PROSITE" id="PS01187">
    <property type="entry name" value="EGF_CA"/>
    <property type="match status" value="1"/>
</dbReference>
<feature type="transmembrane region" description="Helical" evidence="22">
    <location>
        <begin position="479"/>
        <end position="504"/>
    </location>
</feature>
<comment type="caution">
    <text evidence="20">Lacks conserved residue(s) required for the propagation of feature annotation.</text>
</comment>
<feature type="signal peptide" evidence="24">
    <location>
        <begin position="1"/>
        <end position="27"/>
    </location>
</feature>
<dbReference type="InterPro" id="IPR001245">
    <property type="entry name" value="Ser-Thr/Tyr_kinase_cat_dom"/>
</dbReference>
<dbReference type="SMART" id="SM00181">
    <property type="entry name" value="EGF"/>
    <property type="match status" value="2"/>
</dbReference>
<dbReference type="GO" id="GO:0043235">
    <property type="term" value="C:receptor complex"/>
    <property type="evidence" value="ECO:0007669"/>
    <property type="project" value="TreeGrafter"/>
</dbReference>
<accession>A0A1X7VDD8</accession>
<dbReference type="OrthoDB" id="547665at2759"/>
<dbReference type="GO" id="GO:0005886">
    <property type="term" value="C:plasma membrane"/>
    <property type="evidence" value="ECO:0007669"/>
    <property type="project" value="TreeGrafter"/>
</dbReference>
<evidence type="ECO:0000256" key="8">
    <source>
        <dbReference type="ARBA" id="ARBA00022723"/>
    </source>
</evidence>
<evidence type="ECO:0000256" key="10">
    <source>
        <dbReference type="ARBA" id="ARBA00022737"/>
    </source>
</evidence>
<evidence type="ECO:0000256" key="20">
    <source>
        <dbReference type="PROSITE-ProRule" id="PRU00076"/>
    </source>
</evidence>
<comment type="catalytic activity">
    <reaction evidence="22">
        <text>L-threonyl-[receptor-protein] + ATP = O-phospho-L-threonyl-[receptor-protein] + ADP + H(+)</text>
        <dbReference type="Rhea" id="RHEA:44880"/>
        <dbReference type="Rhea" id="RHEA-COMP:11024"/>
        <dbReference type="Rhea" id="RHEA-COMP:11025"/>
        <dbReference type="ChEBI" id="CHEBI:15378"/>
        <dbReference type="ChEBI" id="CHEBI:30013"/>
        <dbReference type="ChEBI" id="CHEBI:30616"/>
        <dbReference type="ChEBI" id="CHEBI:61977"/>
        <dbReference type="ChEBI" id="CHEBI:456216"/>
        <dbReference type="EC" id="2.7.11.30"/>
    </reaction>
</comment>
<keyword evidence="3 22" id="KW-0723">Serine/threonine-protein kinase</keyword>
<keyword evidence="15 22" id="KW-1133">Transmembrane helix</keyword>
<dbReference type="GO" id="GO:0006897">
    <property type="term" value="P:endocytosis"/>
    <property type="evidence" value="ECO:0007669"/>
    <property type="project" value="UniProtKB-KW"/>
</dbReference>
<dbReference type="InterPro" id="IPR000742">
    <property type="entry name" value="EGF"/>
</dbReference>
<dbReference type="InParanoid" id="A0A1X7VDD8"/>
<dbReference type="CDD" id="cd00054">
    <property type="entry name" value="EGF_CA"/>
    <property type="match status" value="1"/>
</dbReference>
<dbReference type="AlphaFoldDB" id="A0A1X7VDD8"/>
<dbReference type="InterPro" id="IPR011009">
    <property type="entry name" value="Kinase-like_dom_sf"/>
</dbReference>
<dbReference type="PROSITE" id="PS50011">
    <property type="entry name" value="PROTEIN_KINASE_DOM"/>
    <property type="match status" value="1"/>
</dbReference>
<feature type="domain" description="Protein kinase" evidence="25">
    <location>
        <begin position="532"/>
        <end position="826"/>
    </location>
</feature>
<evidence type="ECO:0000256" key="16">
    <source>
        <dbReference type="ARBA" id="ARBA00023136"/>
    </source>
</evidence>
<dbReference type="PROSITE" id="PS00010">
    <property type="entry name" value="ASX_HYDROXYL"/>
    <property type="match status" value="1"/>
</dbReference>
<dbReference type="GO" id="GO:0005524">
    <property type="term" value="F:ATP binding"/>
    <property type="evidence" value="ECO:0007669"/>
    <property type="project" value="UniProtKB-UniRule"/>
</dbReference>
<dbReference type="EC" id="2.7.11.30" evidence="22"/>
<keyword evidence="19" id="KW-0325">Glycoprotein</keyword>
<dbReference type="SUPFAM" id="SSF56112">
    <property type="entry name" value="Protein kinase-like (PK-like)"/>
    <property type="match status" value="1"/>
</dbReference>
<dbReference type="Gene3D" id="1.10.510.10">
    <property type="entry name" value="Transferase(Phosphotransferase) domain 1"/>
    <property type="match status" value="1"/>
</dbReference>
<dbReference type="PANTHER" id="PTHR23255">
    <property type="entry name" value="TRANSFORMING GROWTH FACTOR-BETA RECEPTOR TYPE I AND II"/>
    <property type="match status" value="1"/>
</dbReference>
<evidence type="ECO:0000259" key="26">
    <source>
        <dbReference type="PROSITE" id="PS50026"/>
    </source>
</evidence>
<evidence type="ECO:0000313" key="28">
    <source>
        <dbReference type="Proteomes" id="UP000007879"/>
    </source>
</evidence>
<evidence type="ECO:0000256" key="11">
    <source>
        <dbReference type="ARBA" id="ARBA00022741"/>
    </source>
</evidence>
<keyword evidence="17" id="KW-1015">Disulfide bond</keyword>
<dbReference type="SMART" id="SM00179">
    <property type="entry name" value="EGF_CA"/>
    <property type="match status" value="1"/>
</dbReference>
<dbReference type="STRING" id="400682.A0A1X7VDD8"/>
<dbReference type="InterPro" id="IPR000719">
    <property type="entry name" value="Prot_kinase_dom"/>
</dbReference>
<feature type="compositionally biased region" description="Low complexity" evidence="23">
    <location>
        <begin position="851"/>
        <end position="862"/>
    </location>
</feature>
<dbReference type="InterPro" id="IPR000333">
    <property type="entry name" value="TGFB_receptor"/>
</dbReference>
<evidence type="ECO:0000256" key="1">
    <source>
        <dbReference type="ARBA" id="ARBA00004479"/>
    </source>
</evidence>
<evidence type="ECO:0000259" key="25">
    <source>
        <dbReference type="PROSITE" id="PS50011"/>
    </source>
</evidence>
<keyword evidence="5" id="KW-0254">Endocytosis</keyword>
<dbReference type="eggNOG" id="KOG3653">
    <property type="taxonomic scope" value="Eukaryota"/>
</dbReference>
<organism evidence="27">
    <name type="scientific">Amphimedon queenslandica</name>
    <name type="common">Sponge</name>
    <dbReference type="NCBI Taxonomy" id="400682"/>
    <lineage>
        <taxon>Eukaryota</taxon>
        <taxon>Metazoa</taxon>
        <taxon>Porifera</taxon>
        <taxon>Demospongiae</taxon>
        <taxon>Heteroscleromorpha</taxon>
        <taxon>Haplosclerida</taxon>
        <taxon>Niphatidae</taxon>
        <taxon>Amphimedon</taxon>
    </lineage>
</organism>
<evidence type="ECO:0000256" key="9">
    <source>
        <dbReference type="ARBA" id="ARBA00022729"/>
    </source>
</evidence>
<evidence type="ECO:0000256" key="4">
    <source>
        <dbReference type="ARBA" id="ARBA00022536"/>
    </source>
</evidence>
<protein>
    <recommendedName>
        <fullName evidence="22">Serine/threonine-protein kinase receptor</fullName>
        <ecNumber evidence="22">2.7.11.30</ecNumber>
    </recommendedName>
</protein>
<feature type="domain" description="EGF-like" evidence="26">
    <location>
        <begin position="288"/>
        <end position="328"/>
    </location>
</feature>
<keyword evidence="6 22" id="KW-0808">Transferase</keyword>
<dbReference type="Gene3D" id="2.10.60.10">
    <property type="entry name" value="CD59"/>
    <property type="match status" value="2"/>
</dbReference>
<comment type="cofactor">
    <cofactor evidence="22">
        <name>Mg(2+)</name>
        <dbReference type="ChEBI" id="CHEBI:18420"/>
    </cofactor>
    <cofactor evidence="22">
        <name>Mn(2+)</name>
        <dbReference type="ChEBI" id="CHEBI:29035"/>
    </cofactor>
</comment>
<keyword evidence="9 24" id="KW-0732">Signal</keyword>
<dbReference type="PROSITE" id="PS50026">
    <property type="entry name" value="EGF_3"/>
    <property type="match status" value="1"/>
</dbReference>
<keyword evidence="14 22" id="KW-0460">Magnesium</keyword>
<evidence type="ECO:0000256" key="12">
    <source>
        <dbReference type="ARBA" id="ARBA00022777"/>
    </source>
</evidence>
<dbReference type="PROSITE" id="PS00108">
    <property type="entry name" value="PROTEIN_KINASE_ST"/>
    <property type="match status" value="1"/>
</dbReference>
<dbReference type="PANTHER" id="PTHR23255:SF72">
    <property type="entry name" value="RECEPTOR PROTEIN SERINE_THREONINE KINASE"/>
    <property type="match status" value="1"/>
</dbReference>
<feature type="chain" id="PRO_5010853868" description="Serine/threonine-protein kinase receptor" evidence="24">
    <location>
        <begin position="28"/>
        <end position="1013"/>
    </location>
</feature>
<evidence type="ECO:0000313" key="27">
    <source>
        <dbReference type="EnsemblMetazoa" id="Aqu2.1.37532_001"/>
    </source>
</evidence>
<evidence type="ECO:0000256" key="21">
    <source>
        <dbReference type="PROSITE-ProRule" id="PRU10141"/>
    </source>
</evidence>
<keyword evidence="8 22" id="KW-0479">Metal-binding</keyword>
<dbReference type="InterPro" id="IPR045860">
    <property type="entry name" value="Snake_toxin-like_sf"/>
</dbReference>
<feature type="binding site" evidence="21">
    <location>
        <position position="559"/>
    </location>
    <ligand>
        <name>ATP</name>
        <dbReference type="ChEBI" id="CHEBI:30616"/>
    </ligand>
</feature>
<evidence type="ECO:0000256" key="22">
    <source>
        <dbReference type="RuleBase" id="RU361271"/>
    </source>
</evidence>
<dbReference type="PRINTS" id="PR00653">
    <property type="entry name" value="ACTIVIN2R"/>
</dbReference>
<keyword evidence="7 22" id="KW-0812">Transmembrane</keyword>
<dbReference type="Gene3D" id="3.30.200.20">
    <property type="entry name" value="Phosphorylase Kinase, domain 1"/>
    <property type="match status" value="1"/>
</dbReference>
<dbReference type="Pfam" id="PF07714">
    <property type="entry name" value="PK_Tyr_Ser-Thr"/>
    <property type="match status" value="1"/>
</dbReference>
<dbReference type="Gene3D" id="2.10.25.10">
    <property type="entry name" value="Laminin"/>
    <property type="match status" value="2"/>
</dbReference>
<evidence type="ECO:0000256" key="2">
    <source>
        <dbReference type="ARBA" id="ARBA00009605"/>
    </source>
</evidence>
<evidence type="ECO:0000256" key="19">
    <source>
        <dbReference type="ARBA" id="ARBA00023180"/>
    </source>
</evidence>
<proteinExistence type="inferred from homology"/>
<comment type="similarity">
    <text evidence="2 22">Belongs to the protein kinase superfamily. TKL Ser/Thr protein kinase family. TGFB receptor subfamily.</text>
</comment>
<evidence type="ECO:0000256" key="7">
    <source>
        <dbReference type="ARBA" id="ARBA00022692"/>
    </source>
</evidence>
<keyword evidence="16 22" id="KW-0472">Membrane</keyword>
<dbReference type="KEGG" id="aqu:100632911"/>
<evidence type="ECO:0000256" key="3">
    <source>
        <dbReference type="ARBA" id="ARBA00022527"/>
    </source>
</evidence>
<dbReference type="InterPro" id="IPR001881">
    <property type="entry name" value="EGF-like_Ca-bd_dom"/>
</dbReference>
<dbReference type="SUPFAM" id="SSF57196">
    <property type="entry name" value="EGF/Laminin"/>
    <property type="match status" value="1"/>
</dbReference>
<reference evidence="27" key="2">
    <citation type="submission" date="2017-05" db="UniProtKB">
        <authorList>
            <consortium name="EnsemblMetazoa"/>
        </authorList>
    </citation>
    <scope>IDENTIFICATION</scope>
</reference>
<evidence type="ECO:0000256" key="5">
    <source>
        <dbReference type="ARBA" id="ARBA00022583"/>
    </source>
</evidence>
<evidence type="ECO:0000256" key="14">
    <source>
        <dbReference type="ARBA" id="ARBA00022842"/>
    </source>
</evidence>
<keyword evidence="4 20" id="KW-0245">EGF-like domain</keyword>
<reference evidence="28" key="1">
    <citation type="journal article" date="2010" name="Nature">
        <title>The Amphimedon queenslandica genome and the evolution of animal complexity.</title>
        <authorList>
            <person name="Srivastava M."/>
            <person name="Simakov O."/>
            <person name="Chapman J."/>
            <person name="Fahey B."/>
            <person name="Gauthier M.E."/>
            <person name="Mitros T."/>
            <person name="Richards G.S."/>
            <person name="Conaco C."/>
            <person name="Dacre M."/>
            <person name="Hellsten U."/>
            <person name="Larroux C."/>
            <person name="Putnam N.H."/>
            <person name="Stanke M."/>
            <person name="Adamska M."/>
            <person name="Darling A."/>
            <person name="Degnan S.M."/>
            <person name="Oakley T.H."/>
            <person name="Plachetzki D.C."/>
            <person name="Zhai Y."/>
            <person name="Adamski M."/>
            <person name="Calcino A."/>
            <person name="Cummins S.F."/>
            <person name="Goodstein D.M."/>
            <person name="Harris C."/>
            <person name="Jackson D.J."/>
            <person name="Leys S.P."/>
            <person name="Shu S."/>
            <person name="Woodcroft B.J."/>
            <person name="Vervoort M."/>
            <person name="Kosik K.S."/>
            <person name="Manning G."/>
            <person name="Degnan B.M."/>
            <person name="Rokhsar D.S."/>
        </authorList>
    </citation>
    <scope>NUCLEOTIDE SEQUENCE [LARGE SCALE GENOMIC DNA]</scope>
</reference>
<gene>
    <name evidence="27" type="primary">100632911</name>
</gene>
<evidence type="ECO:0000256" key="6">
    <source>
        <dbReference type="ARBA" id="ARBA00022679"/>
    </source>
</evidence>
<dbReference type="PROSITE" id="PS00107">
    <property type="entry name" value="PROTEIN_KINASE_ATP"/>
    <property type="match status" value="1"/>
</dbReference>
<dbReference type="FunFam" id="2.10.25.10:FF:000009">
    <property type="entry name" value="Low-density lipoprotein receptor isoform 1"/>
    <property type="match status" value="1"/>
</dbReference>
<evidence type="ECO:0000256" key="23">
    <source>
        <dbReference type="SAM" id="MobiDB-lite"/>
    </source>
</evidence>
<feature type="compositionally biased region" description="Low complexity" evidence="23">
    <location>
        <begin position="905"/>
        <end position="919"/>
    </location>
</feature>
<keyword evidence="18 22" id="KW-0675">Receptor</keyword>
<dbReference type="GO" id="GO:0071363">
    <property type="term" value="P:cellular response to growth factor stimulus"/>
    <property type="evidence" value="ECO:0007669"/>
    <property type="project" value="TreeGrafter"/>
</dbReference>
<evidence type="ECO:0000256" key="15">
    <source>
        <dbReference type="ARBA" id="ARBA00022989"/>
    </source>
</evidence>
<evidence type="ECO:0000256" key="17">
    <source>
        <dbReference type="ARBA" id="ARBA00023157"/>
    </source>
</evidence>
<feature type="region of interest" description="Disordered" evidence="23">
    <location>
        <begin position="833"/>
        <end position="960"/>
    </location>
</feature>
<keyword evidence="22" id="KW-0464">Manganese</keyword>
<evidence type="ECO:0000256" key="18">
    <source>
        <dbReference type="ARBA" id="ARBA00023170"/>
    </source>
</evidence>
<sequence length="1013" mass="111985">MSRLLSSSLSLLSLLALLTALFPYVLSFRCFSTACPGGADICIELCPEGINKCHTVRRTNSYPVEMRCTNTPSCSQSSDCVFETLQNFHSLHYCCCTGDLCNRLDNYTDSVDPILNVTSAIPTVPVPVRPSDVLICERYNCSFNDDGICYHGYEVCPETFSSNPDDHSCIATYHKNPTTNLIELMYKGCRHNRLPNPLTLQACSNSTSMCHIDNPLVSDQDSAVYYCCCGESLCNQNITFTHPTQVSTYGLIECSSRNCTHSCRIINNVPECYCPTGYALFNDSSCTDIDECAINNGGCSETCINTPGNYSCECNAGRYLSPHSGRCEDNDGIICLYRNCTLDGSCHTNTTEHCASSHLISDDLRTETHLHYCVALFHFINGTFYPNTQSCFAGSHSSCQNTNCTLTNITRLSHNNDVYSCCCYGDLCNERGLIFPDFNATSPIPMSSTSLMASSDSITIFLSSSPYVSATQTASSNRVVYPSVFAALLLIMVLILCSISIILCRVRVAFRKRLDMSNYQLSSPSPTLYDSPEFMKIIGHGRFARVYHARMGTRDVAIKIFNGTLQAKGSWTQEKDIYATERLEHENILKFLYHDHRFHEGQDTLWLIFDYHSNGSLYDYLQLHRLTFDELFSLCLSGAAGLEHLHSVDNCPETYKPAIAHRDLKSKNILVKKDMTCCISDFGLAIKFDGVDMILSEAKGQVGTSRYMAPEILEGAVRFNQEAFLKIDIYAFGLILWEMLSCCDLNNITSNPSYYPPFDGWVSANPSIDEMKRIVVEEKKRPPIPQKFQTNLKYSFIADIIVECWDDDADGRPAASLISRRLSEFQTAGYTASPHLPPLSNKSSKESGFHSLSGQPLLSSSGVNNDALATDYNINTPLPPTPTPSSPSITLSPTEIKSHTVHDFSSSSTSSSSCPTRSSLPIHFSPAKKSDTSDPRSRKAVTPLRSNPGKPTDLGSGNISGGDLFSQYDLSSSSGAGDVVSPLCDDVRKFSLQLDYTEDFKPDNEENPTETTL</sequence>
<dbReference type="GO" id="GO:0004675">
    <property type="term" value="F:transmembrane receptor protein serine/threonine kinase activity"/>
    <property type="evidence" value="ECO:0007669"/>
    <property type="project" value="UniProtKB-EC"/>
</dbReference>
<keyword evidence="12 22" id="KW-0418">Kinase</keyword>
<dbReference type="EnsemblMetazoa" id="XM_003384860.3">
    <property type="protein sequence ID" value="XP_003384908.2"/>
    <property type="gene ID" value="LOC100632911"/>
</dbReference>
<dbReference type="InterPro" id="IPR018097">
    <property type="entry name" value="EGF_Ca-bd_CS"/>
</dbReference>
<keyword evidence="13 21" id="KW-0067">ATP-binding</keyword>